<keyword evidence="2" id="KW-0378">Hydrolase</keyword>
<dbReference type="GO" id="GO:0016787">
    <property type="term" value="F:hydrolase activity"/>
    <property type="evidence" value="ECO:0007669"/>
    <property type="project" value="UniProtKB-KW"/>
</dbReference>
<proteinExistence type="predicted"/>
<feature type="compositionally biased region" description="Basic residues" evidence="1">
    <location>
        <begin position="284"/>
        <end position="298"/>
    </location>
</feature>
<evidence type="ECO:0000313" key="2">
    <source>
        <dbReference type="EMBL" id="SUA42703.1"/>
    </source>
</evidence>
<accession>A0A378WQV1</accession>
<dbReference type="PANTHER" id="PTHR39456:SF1">
    <property type="entry name" value="METAL-DEPENDENT HYDROLASE"/>
    <property type="match status" value="1"/>
</dbReference>
<dbReference type="Pfam" id="PF10118">
    <property type="entry name" value="Metal_hydrol"/>
    <property type="match status" value="1"/>
</dbReference>
<feature type="region of interest" description="Disordered" evidence="1">
    <location>
        <begin position="270"/>
        <end position="401"/>
    </location>
</feature>
<dbReference type="PANTHER" id="PTHR39456">
    <property type="entry name" value="METAL-DEPENDENT HYDROLASE"/>
    <property type="match status" value="1"/>
</dbReference>
<name>A0A378WQV1_9NOCA</name>
<feature type="compositionally biased region" description="Basic and acidic residues" evidence="1">
    <location>
        <begin position="362"/>
        <end position="372"/>
    </location>
</feature>
<dbReference type="AlphaFoldDB" id="A0A378WQV1"/>
<dbReference type="Proteomes" id="UP000255082">
    <property type="component" value="Unassembled WGS sequence"/>
</dbReference>
<protein>
    <submittedName>
        <fullName evidence="2">Predicted metal-dependent hydrolase</fullName>
    </submittedName>
</protein>
<evidence type="ECO:0000256" key="1">
    <source>
        <dbReference type="SAM" id="MobiDB-lite"/>
    </source>
</evidence>
<sequence>MKLLPMRNRGVGDPGEVALHARNVQFDWRATPLHWLAAEPIASHVFNSLNLLLPEGERMFIQTFSEALPLIKDEKLREQVIGFMGQEAMHAETHNDSLQQVFRAHGVDVDSYARQMEYIFRKALGPRDGQTPREEFQTLVERLGFIATLEHFFAFLGDWIINADLERFDAAPNMLDLYRWHGAEEVEHRFVAHDVAAYFEVGYVRRCALMAITFPIFVALLLRGTKYLVHQDAELPNMGIRASWARRSVRCGGVRYPEFPRCCGRRCRWPNPDTPRPRSDRPRRPSRIWRNRLRHRHSRRDDPQARTHRTPARPLRPARFGPADPHHRRGRRGADAMGVADPPASGDRRGRQRPAARAGGRAADRGPRRRCGEPGVASRRRQRVAHLATGRPSGPGTAVGPVAAVFAVR</sequence>
<reference evidence="2 3" key="1">
    <citation type="submission" date="2018-06" db="EMBL/GenBank/DDBJ databases">
        <authorList>
            <consortium name="Pathogen Informatics"/>
            <person name="Doyle S."/>
        </authorList>
    </citation>
    <scope>NUCLEOTIDE SEQUENCE [LARGE SCALE GENOMIC DNA]</scope>
    <source>
        <strain evidence="2 3">NCTC13184</strain>
    </source>
</reference>
<organism evidence="2 3">
    <name type="scientific">Nocardia africana</name>
    <dbReference type="NCBI Taxonomy" id="134964"/>
    <lineage>
        <taxon>Bacteria</taxon>
        <taxon>Bacillati</taxon>
        <taxon>Actinomycetota</taxon>
        <taxon>Actinomycetes</taxon>
        <taxon>Mycobacteriales</taxon>
        <taxon>Nocardiaceae</taxon>
        <taxon>Nocardia</taxon>
    </lineage>
</organism>
<dbReference type="InterPro" id="IPR016516">
    <property type="entry name" value="UCP07580"/>
</dbReference>
<evidence type="ECO:0000313" key="3">
    <source>
        <dbReference type="Proteomes" id="UP000255082"/>
    </source>
</evidence>
<gene>
    <name evidence="2" type="ORF">NCTC13184_02060</name>
</gene>
<dbReference type="EMBL" id="UGRU01000001">
    <property type="protein sequence ID" value="SUA42703.1"/>
    <property type="molecule type" value="Genomic_DNA"/>
</dbReference>